<sequence>MWKMAGWLGRTVAAGLIVSFLSIWTTGYVVNSYVETLLKQYGIPLEQTPFAMSGVWGGLWGADQDPKKTTASGNQSPDNDNPVGTGKNGDPSANGSGASSDSGSGTDEGSDTGGVAETGNSSSNAGAGDNAGSGSQSEADNEAGSSQGEEETPLAVDAFGSEPGALSDIGGGTGPKGNSGASSGQTGEAEKEGLAMTTDQLNAAKNSLSDADKQELFNVIMKKLPTDSWQRISALIEGGLTSEEMTELQQLIAQNLDRTEYDRMMDILKKY</sequence>
<keyword evidence="2" id="KW-0812">Transmembrane</keyword>
<reference evidence="3" key="1">
    <citation type="journal article" date="2014" name="Int. J. Syst. Evol. Microbiol.">
        <title>Complete genome sequence of Corynebacterium casei LMG S-19264T (=DSM 44701T), isolated from a smear-ripened cheese.</title>
        <authorList>
            <consortium name="US DOE Joint Genome Institute (JGI-PGF)"/>
            <person name="Walter F."/>
            <person name="Albersmeier A."/>
            <person name="Kalinowski J."/>
            <person name="Ruckert C."/>
        </authorList>
    </citation>
    <scope>NUCLEOTIDE SEQUENCE</scope>
    <source>
        <strain evidence="3">CGMCC 1.15178</strain>
    </source>
</reference>
<evidence type="ECO:0000256" key="1">
    <source>
        <dbReference type="SAM" id="MobiDB-lite"/>
    </source>
</evidence>
<evidence type="ECO:0000313" key="4">
    <source>
        <dbReference type="Proteomes" id="UP000612456"/>
    </source>
</evidence>
<evidence type="ECO:0000256" key="2">
    <source>
        <dbReference type="SAM" id="Phobius"/>
    </source>
</evidence>
<feature type="transmembrane region" description="Helical" evidence="2">
    <location>
        <begin position="12"/>
        <end position="30"/>
    </location>
</feature>
<feature type="compositionally biased region" description="Low complexity" evidence="1">
    <location>
        <begin position="88"/>
        <end position="107"/>
    </location>
</feature>
<protein>
    <recommendedName>
        <fullName evidence="5">Spore coat protein</fullName>
    </recommendedName>
</protein>
<keyword evidence="4" id="KW-1185">Reference proteome</keyword>
<feature type="compositionally biased region" description="Polar residues" evidence="1">
    <location>
        <begin position="69"/>
        <end position="79"/>
    </location>
</feature>
<dbReference type="EMBL" id="BMHP01000014">
    <property type="protein sequence ID" value="GGE00367.1"/>
    <property type="molecule type" value="Genomic_DNA"/>
</dbReference>
<keyword evidence="2" id="KW-1133">Transmembrane helix</keyword>
<dbReference type="Proteomes" id="UP000612456">
    <property type="component" value="Unassembled WGS sequence"/>
</dbReference>
<evidence type="ECO:0008006" key="5">
    <source>
        <dbReference type="Google" id="ProtNLM"/>
    </source>
</evidence>
<evidence type="ECO:0000313" key="3">
    <source>
        <dbReference type="EMBL" id="GGE00367.1"/>
    </source>
</evidence>
<proteinExistence type="predicted"/>
<comment type="caution">
    <text evidence="3">The sequence shown here is derived from an EMBL/GenBank/DDBJ whole genome shotgun (WGS) entry which is preliminary data.</text>
</comment>
<reference evidence="3" key="2">
    <citation type="submission" date="2020-09" db="EMBL/GenBank/DDBJ databases">
        <authorList>
            <person name="Sun Q."/>
            <person name="Zhou Y."/>
        </authorList>
    </citation>
    <scope>NUCLEOTIDE SEQUENCE</scope>
    <source>
        <strain evidence="3">CGMCC 1.15178</strain>
    </source>
</reference>
<dbReference type="AlphaFoldDB" id="A0A917E3K5"/>
<feature type="region of interest" description="Disordered" evidence="1">
    <location>
        <begin position="63"/>
        <end position="192"/>
    </location>
</feature>
<feature type="compositionally biased region" description="Low complexity" evidence="1">
    <location>
        <begin position="119"/>
        <end position="135"/>
    </location>
</feature>
<gene>
    <name evidence="3" type="ORF">GCM10010911_69130</name>
</gene>
<organism evidence="3 4">
    <name type="scientific">Paenibacillus nasutitermitis</name>
    <dbReference type="NCBI Taxonomy" id="1652958"/>
    <lineage>
        <taxon>Bacteria</taxon>
        <taxon>Bacillati</taxon>
        <taxon>Bacillota</taxon>
        <taxon>Bacilli</taxon>
        <taxon>Bacillales</taxon>
        <taxon>Paenibacillaceae</taxon>
        <taxon>Paenibacillus</taxon>
    </lineage>
</organism>
<name>A0A917E3K5_9BACL</name>
<accession>A0A917E3K5</accession>
<keyword evidence="2" id="KW-0472">Membrane</keyword>